<comment type="caution">
    <text evidence="2">The sequence shown here is derived from an EMBL/GenBank/DDBJ whole genome shotgun (WGS) entry which is preliminary data.</text>
</comment>
<evidence type="ECO:0000256" key="1">
    <source>
        <dbReference type="SAM" id="MobiDB-lite"/>
    </source>
</evidence>
<sequence length="57" mass="6652">MPQIVNTLAGDDLEMDDMSQPTNPQAAKSMEQKRKLKRRLDDYFEQRELRKALGLDD</sequence>
<organism evidence="2 3">
    <name type="scientific">Shewanella submarina</name>
    <dbReference type="NCBI Taxonomy" id="2016376"/>
    <lineage>
        <taxon>Bacteria</taxon>
        <taxon>Pseudomonadati</taxon>
        <taxon>Pseudomonadota</taxon>
        <taxon>Gammaproteobacteria</taxon>
        <taxon>Alteromonadales</taxon>
        <taxon>Shewanellaceae</taxon>
        <taxon>Shewanella</taxon>
    </lineage>
</organism>
<reference evidence="3" key="1">
    <citation type="journal article" date="2019" name="Int. J. Syst. Evol. Microbiol.">
        <title>The Global Catalogue of Microorganisms (GCM) 10K type strain sequencing project: providing services to taxonomists for standard genome sequencing and annotation.</title>
        <authorList>
            <consortium name="The Broad Institute Genomics Platform"/>
            <consortium name="The Broad Institute Genome Sequencing Center for Infectious Disease"/>
            <person name="Wu L."/>
            <person name="Ma J."/>
        </authorList>
    </citation>
    <scope>NUCLEOTIDE SEQUENCE [LARGE SCALE GENOMIC DNA]</scope>
    <source>
        <strain evidence="3">KCTC 52277</strain>
    </source>
</reference>
<name>A0ABV7G8T4_9GAMM</name>
<dbReference type="EMBL" id="JBHRTD010000001">
    <property type="protein sequence ID" value="MFC3136731.1"/>
    <property type="molecule type" value="Genomic_DNA"/>
</dbReference>
<dbReference type="InterPro" id="IPR058059">
    <property type="entry name" value="PA3496-like"/>
</dbReference>
<accession>A0ABV7G8T4</accession>
<keyword evidence="3" id="KW-1185">Reference proteome</keyword>
<dbReference type="NCBIfam" id="NF046101">
    <property type="entry name" value="PA3496_fam"/>
    <property type="match status" value="1"/>
</dbReference>
<proteinExistence type="predicted"/>
<protein>
    <submittedName>
        <fullName evidence="2">PA3496 family putative envelope integrity protein</fullName>
    </submittedName>
</protein>
<feature type="region of interest" description="Disordered" evidence="1">
    <location>
        <begin position="1"/>
        <end position="35"/>
    </location>
</feature>
<evidence type="ECO:0000313" key="3">
    <source>
        <dbReference type="Proteomes" id="UP001595621"/>
    </source>
</evidence>
<evidence type="ECO:0000313" key="2">
    <source>
        <dbReference type="EMBL" id="MFC3136731.1"/>
    </source>
</evidence>
<dbReference type="Proteomes" id="UP001595621">
    <property type="component" value="Unassembled WGS sequence"/>
</dbReference>
<gene>
    <name evidence="2" type="ORF">ACFOE0_00805</name>
</gene>
<dbReference type="RefSeq" id="WP_248936522.1">
    <property type="nucleotide sequence ID" value="NZ_JAKILF010000005.1"/>
</dbReference>